<comment type="caution">
    <text evidence="2">The sequence shown here is derived from an EMBL/GenBank/DDBJ whole genome shotgun (WGS) entry which is preliminary data.</text>
</comment>
<dbReference type="SUPFAM" id="SSF53597">
    <property type="entry name" value="Dihydrofolate reductase-like"/>
    <property type="match status" value="1"/>
</dbReference>
<dbReference type="Pfam" id="PF01872">
    <property type="entry name" value="RibD_C"/>
    <property type="match status" value="1"/>
</dbReference>
<feature type="domain" description="Bacterial bifunctional deaminase-reductase C-terminal" evidence="1">
    <location>
        <begin position="3"/>
        <end position="176"/>
    </location>
</feature>
<dbReference type="Gene3D" id="3.40.430.10">
    <property type="entry name" value="Dihydrofolate Reductase, subunit A"/>
    <property type="match status" value="1"/>
</dbReference>
<dbReference type="RefSeq" id="WP_283343178.1">
    <property type="nucleotide sequence ID" value="NZ_JASHIF010000002.1"/>
</dbReference>
<gene>
    <name evidence="2" type="ORF">QM524_01600</name>
</gene>
<dbReference type="InterPro" id="IPR024072">
    <property type="entry name" value="DHFR-like_dom_sf"/>
</dbReference>
<evidence type="ECO:0000313" key="3">
    <source>
        <dbReference type="Proteomes" id="UP001236507"/>
    </source>
</evidence>
<accession>A0ABT6Y2X3</accession>
<dbReference type="EMBL" id="JASHIF010000002">
    <property type="protein sequence ID" value="MDI9857892.1"/>
    <property type="molecule type" value="Genomic_DNA"/>
</dbReference>
<reference evidence="2 3" key="1">
    <citation type="submission" date="2023-05" db="EMBL/GenBank/DDBJ databases">
        <title>Novel species of genus Flectobacillus isolated from stream in China.</title>
        <authorList>
            <person name="Lu H."/>
        </authorList>
    </citation>
    <scope>NUCLEOTIDE SEQUENCE [LARGE SCALE GENOMIC DNA]</scope>
    <source>
        <strain evidence="2 3">KCTC 42575</strain>
    </source>
</reference>
<evidence type="ECO:0000313" key="2">
    <source>
        <dbReference type="EMBL" id="MDI9857892.1"/>
    </source>
</evidence>
<name>A0ABT6Y2X3_9BACT</name>
<evidence type="ECO:0000259" key="1">
    <source>
        <dbReference type="Pfam" id="PF01872"/>
    </source>
</evidence>
<dbReference type="InterPro" id="IPR050765">
    <property type="entry name" value="Riboflavin_Biosynth_HTPR"/>
</dbReference>
<dbReference type="Proteomes" id="UP001236507">
    <property type="component" value="Unassembled WGS sequence"/>
</dbReference>
<organism evidence="2 3">
    <name type="scientific">Flectobacillus roseus</name>
    <dbReference type="NCBI Taxonomy" id="502259"/>
    <lineage>
        <taxon>Bacteria</taxon>
        <taxon>Pseudomonadati</taxon>
        <taxon>Bacteroidota</taxon>
        <taxon>Cytophagia</taxon>
        <taxon>Cytophagales</taxon>
        <taxon>Flectobacillaceae</taxon>
        <taxon>Flectobacillus</taxon>
    </lineage>
</organism>
<protein>
    <submittedName>
        <fullName evidence="2">Dihydrofolate reductase family protein</fullName>
    </submittedName>
</protein>
<proteinExistence type="predicted"/>
<keyword evidence="3" id="KW-1185">Reference proteome</keyword>
<dbReference type="PANTHER" id="PTHR38011">
    <property type="entry name" value="DIHYDROFOLATE REDUCTASE FAMILY PROTEIN (AFU_ORTHOLOGUE AFUA_8G06820)"/>
    <property type="match status" value="1"/>
</dbReference>
<dbReference type="PANTHER" id="PTHR38011:SF11">
    <property type="entry name" value="2,5-DIAMINO-6-RIBOSYLAMINO-4(3H)-PYRIMIDINONE 5'-PHOSPHATE REDUCTASE"/>
    <property type="match status" value="1"/>
</dbReference>
<dbReference type="InterPro" id="IPR002734">
    <property type="entry name" value="RibDG_C"/>
</dbReference>
<sequence>MRKLKLQMQISVDGFVAGPNGEEDWVIRGDDKHWQLINDLADSSDTILIGRKMAETFIPHFENFAKENPKFEFAQKMVNTPKVIFSKTLVAPFGSNTTFASGNLADEISQLKNQAGKDILVYGGASFVSSLLAGGHIDEMYLLVNPILIAKGMRIFDLLKNRQTLTLVSATPSYTGVTAMHYRFG</sequence>